<keyword evidence="10 13" id="KW-0408">Iron</keyword>
<evidence type="ECO:0000256" key="13">
    <source>
        <dbReference type="PIRSR" id="PIRSR602401-1"/>
    </source>
</evidence>
<dbReference type="InterPro" id="IPR017972">
    <property type="entry name" value="Cyt_P450_CS"/>
</dbReference>
<keyword evidence="8" id="KW-1133">Transmembrane helix</keyword>
<keyword evidence="6" id="KW-0812">Transmembrane</keyword>
<dbReference type="CDD" id="cd11069">
    <property type="entry name" value="CYP_FUM15-like"/>
    <property type="match status" value="1"/>
</dbReference>
<comment type="pathway">
    <text evidence="3">Secondary metabolite biosynthesis; terpenoid biosynthesis.</text>
</comment>
<dbReference type="InterPro" id="IPR002401">
    <property type="entry name" value="Cyt_P450_E_grp-I"/>
</dbReference>
<comment type="subcellular location">
    <subcellularLocation>
        <location evidence="2">Membrane</location>
    </subcellularLocation>
</comment>
<accession>A0A166DQJ1</accession>
<dbReference type="GO" id="GO:0020037">
    <property type="term" value="F:heme binding"/>
    <property type="evidence" value="ECO:0007669"/>
    <property type="project" value="InterPro"/>
</dbReference>
<gene>
    <name evidence="15" type="ORF">FIBSPDRAFT_833561</name>
</gene>
<dbReference type="InterPro" id="IPR001128">
    <property type="entry name" value="Cyt_P450"/>
</dbReference>
<proteinExistence type="inferred from homology"/>
<dbReference type="GO" id="GO:0004497">
    <property type="term" value="F:monooxygenase activity"/>
    <property type="evidence" value="ECO:0007669"/>
    <property type="project" value="UniProtKB-KW"/>
</dbReference>
<keyword evidence="7 13" id="KW-0479">Metal-binding</keyword>
<dbReference type="AlphaFoldDB" id="A0A166DQJ1"/>
<dbReference type="STRING" id="436010.A0A166DQJ1"/>
<evidence type="ECO:0000256" key="6">
    <source>
        <dbReference type="ARBA" id="ARBA00022692"/>
    </source>
</evidence>
<dbReference type="Pfam" id="PF00067">
    <property type="entry name" value="p450"/>
    <property type="match status" value="1"/>
</dbReference>
<dbReference type="EMBL" id="KV417610">
    <property type="protein sequence ID" value="KZP14969.1"/>
    <property type="molecule type" value="Genomic_DNA"/>
</dbReference>
<keyword evidence="5 13" id="KW-0349">Heme</keyword>
<comment type="cofactor">
    <cofactor evidence="1 13">
        <name>heme</name>
        <dbReference type="ChEBI" id="CHEBI:30413"/>
    </cofactor>
</comment>
<keyword evidence="12" id="KW-0472">Membrane</keyword>
<organism evidence="15 16">
    <name type="scientific">Athelia psychrophila</name>
    <dbReference type="NCBI Taxonomy" id="1759441"/>
    <lineage>
        <taxon>Eukaryota</taxon>
        <taxon>Fungi</taxon>
        <taxon>Dikarya</taxon>
        <taxon>Basidiomycota</taxon>
        <taxon>Agaricomycotina</taxon>
        <taxon>Agaricomycetes</taxon>
        <taxon>Agaricomycetidae</taxon>
        <taxon>Atheliales</taxon>
        <taxon>Atheliaceae</taxon>
        <taxon>Athelia</taxon>
    </lineage>
</organism>
<keyword evidence="16" id="KW-1185">Reference proteome</keyword>
<dbReference type="GO" id="GO:0016705">
    <property type="term" value="F:oxidoreductase activity, acting on paired donors, with incorporation or reduction of molecular oxygen"/>
    <property type="evidence" value="ECO:0007669"/>
    <property type="project" value="InterPro"/>
</dbReference>
<comment type="similarity">
    <text evidence="4 14">Belongs to the cytochrome P450 family.</text>
</comment>
<dbReference type="PROSITE" id="PS00086">
    <property type="entry name" value="CYTOCHROME_P450"/>
    <property type="match status" value="1"/>
</dbReference>
<evidence type="ECO:0000256" key="5">
    <source>
        <dbReference type="ARBA" id="ARBA00022617"/>
    </source>
</evidence>
<dbReference type="GO" id="GO:0016020">
    <property type="term" value="C:membrane"/>
    <property type="evidence" value="ECO:0007669"/>
    <property type="project" value="UniProtKB-SubCell"/>
</dbReference>
<evidence type="ECO:0000256" key="7">
    <source>
        <dbReference type="ARBA" id="ARBA00022723"/>
    </source>
</evidence>
<protein>
    <submittedName>
        <fullName evidence="15">Cytochrome P450</fullName>
    </submittedName>
</protein>
<dbReference type="Proteomes" id="UP000076532">
    <property type="component" value="Unassembled WGS sequence"/>
</dbReference>
<evidence type="ECO:0000256" key="4">
    <source>
        <dbReference type="ARBA" id="ARBA00010617"/>
    </source>
</evidence>
<dbReference type="InterPro" id="IPR036396">
    <property type="entry name" value="Cyt_P450_sf"/>
</dbReference>
<dbReference type="InterPro" id="IPR050121">
    <property type="entry name" value="Cytochrome_P450_monoxygenase"/>
</dbReference>
<name>A0A166DQJ1_9AGAM</name>
<dbReference type="PANTHER" id="PTHR24305">
    <property type="entry name" value="CYTOCHROME P450"/>
    <property type="match status" value="1"/>
</dbReference>
<reference evidence="15 16" key="1">
    <citation type="journal article" date="2016" name="Mol. Biol. Evol.">
        <title>Comparative Genomics of Early-Diverging Mushroom-Forming Fungi Provides Insights into the Origins of Lignocellulose Decay Capabilities.</title>
        <authorList>
            <person name="Nagy L.G."/>
            <person name="Riley R."/>
            <person name="Tritt A."/>
            <person name="Adam C."/>
            <person name="Daum C."/>
            <person name="Floudas D."/>
            <person name="Sun H."/>
            <person name="Yadav J.S."/>
            <person name="Pangilinan J."/>
            <person name="Larsson K.H."/>
            <person name="Matsuura K."/>
            <person name="Barry K."/>
            <person name="Labutti K."/>
            <person name="Kuo R."/>
            <person name="Ohm R.A."/>
            <person name="Bhattacharya S.S."/>
            <person name="Shirouzu T."/>
            <person name="Yoshinaga Y."/>
            <person name="Martin F.M."/>
            <person name="Grigoriev I.V."/>
            <person name="Hibbett D.S."/>
        </authorList>
    </citation>
    <scope>NUCLEOTIDE SEQUENCE [LARGE SCALE GENOMIC DNA]</scope>
    <source>
        <strain evidence="15 16">CBS 109695</strain>
    </source>
</reference>
<feature type="binding site" description="axial binding residue" evidence="13">
    <location>
        <position position="477"/>
    </location>
    <ligand>
        <name>heme</name>
        <dbReference type="ChEBI" id="CHEBI:30413"/>
    </ligand>
    <ligandPart>
        <name>Fe</name>
        <dbReference type="ChEBI" id="CHEBI:18248"/>
    </ligandPart>
</feature>
<dbReference type="PRINTS" id="PR00385">
    <property type="entry name" value="P450"/>
</dbReference>
<keyword evidence="11 14" id="KW-0503">Monooxygenase</keyword>
<dbReference type="GO" id="GO:0005506">
    <property type="term" value="F:iron ion binding"/>
    <property type="evidence" value="ECO:0007669"/>
    <property type="project" value="InterPro"/>
</dbReference>
<dbReference type="PANTHER" id="PTHR24305:SF166">
    <property type="entry name" value="CYTOCHROME P450 12A4, MITOCHONDRIAL-RELATED"/>
    <property type="match status" value="1"/>
</dbReference>
<evidence type="ECO:0000256" key="9">
    <source>
        <dbReference type="ARBA" id="ARBA00023002"/>
    </source>
</evidence>
<evidence type="ECO:0000313" key="16">
    <source>
        <dbReference type="Proteomes" id="UP000076532"/>
    </source>
</evidence>
<evidence type="ECO:0000256" key="12">
    <source>
        <dbReference type="ARBA" id="ARBA00023136"/>
    </source>
</evidence>
<keyword evidence="9 14" id="KW-0560">Oxidoreductase</keyword>
<dbReference type="OrthoDB" id="1470350at2759"/>
<evidence type="ECO:0000256" key="1">
    <source>
        <dbReference type="ARBA" id="ARBA00001971"/>
    </source>
</evidence>
<evidence type="ECO:0000256" key="10">
    <source>
        <dbReference type="ARBA" id="ARBA00023004"/>
    </source>
</evidence>
<evidence type="ECO:0000313" key="15">
    <source>
        <dbReference type="EMBL" id="KZP14969.1"/>
    </source>
</evidence>
<dbReference type="Gene3D" id="1.10.630.10">
    <property type="entry name" value="Cytochrome P450"/>
    <property type="match status" value="1"/>
</dbReference>
<evidence type="ECO:0000256" key="3">
    <source>
        <dbReference type="ARBA" id="ARBA00004721"/>
    </source>
</evidence>
<evidence type="ECO:0000256" key="8">
    <source>
        <dbReference type="ARBA" id="ARBA00022989"/>
    </source>
</evidence>
<evidence type="ECO:0000256" key="14">
    <source>
        <dbReference type="RuleBase" id="RU000461"/>
    </source>
</evidence>
<dbReference type="SUPFAM" id="SSF48264">
    <property type="entry name" value="Cytochrome P450"/>
    <property type="match status" value="1"/>
</dbReference>
<evidence type="ECO:0000256" key="2">
    <source>
        <dbReference type="ARBA" id="ARBA00004370"/>
    </source>
</evidence>
<dbReference type="PRINTS" id="PR00463">
    <property type="entry name" value="EP450I"/>
</dbReference>
<evidence type="ECO:0000256" key="11">
    <source>
        <dbReference type="ARBA" id="ARBA00023033"/>
    </source>
</evidence>
<sequence length="534" mass="59539">MISVELTFQNFVIYSALLALTWRLLKLLAKSPLDNLPGPPSPSIFSGNIKQFRPQAWAFHQNIADTYGHVVKYHGLGNQAQIWVSDPKALHYIVVKDQDSYDPNIHFRKAMFGEGLLGTRGKQHRKQRKMLNPVFNPRHLQEMVPIFHSVSHKLRDTISSKVEAGPQEIDMLHWFGRTALELVGQSGLGYSFDHLDHRPPHPYGPSIKNLIPTVFRLPILQRLIPYVDGLGSPAFRRAIVKLIPFADVKSAREMVDLMDKTSHEIVRSKESSNLVANEEVGGGKDIMSILSNANKAAAEEDRLPDAEVIAQVSTMVFAATDTTSSALSRIFHLLAQDPEAQGRLRDEIRAARSQDGDLDYKQLDALEYLDAVIRETVRLYAPIPFMERTANKDTVLPFSQPIVGIDGTDISEVAIPKGTKVTVAVMRANRDPEIWGDDAQEWKPERWLASSPDKVANVHFPGVYSNMMTFSGGSRACIGFKFSLLEMKVLMCVLLESFAFSLSDQDIIWNLGAIVTPSVNGSVKPQLPLIVSKV</sequence>